<keyword evidence="4" id="KW-1185">Reference proteome</keyword>
<feature type="transmembrane region" description="Helical" evidence="1">
    <location>
        <begin position="35"/>
        <end position="56"/>
    </location>
</feature>
<sequence>MPLADEQGLHVFGSLPAAPFVLVWEAAFGSTGLILATRLFTVAWIAVVVLVCQRALTPTLPPLPVAAGLCGVTLALPYAVIGTTYNTVAMFGLLLATCAGFAAVHARPRGWLPTAAVAAPVASIAFPGVTPGAVCLLLALLVVLRRQGASWAQIGRNLALPAALVVVALLVFLTVGPGWDQVEQSVADQRTARPATGGLGSVLDLFSSWLGGYLTKPGKLPLALLAAAAAAVLPWRQAAAAAALAAAGLLLWFASAQPGANMLDIDDGTYPGAMGVLASVVLLPIAVRCAWRDAATRQLLLLSAVTLPSLLGVQAMTASGFTFGAIVAGGAPFALAVFVAFAQFLSRPDLGRGWQVGLLAPALITGACLTAVVFNEGTTFQQRNLVTSGPAAGLWVSDSSVTRIRAVETLADRCPAEARALVVGAPGGYLWLPARSAAMGSWLGNDAVQSIPVERQLARRPTCILAARAAADPDWTAADQAVLDRLAVGMRPVGRPVFLHTSPTLGDIYVQVYAAGQASSGR</sequence>
<feature type="transmembrane region" description="Helical" evidence="1">
    <location>
        <begin position="156"/>
        <end position="175"/>
    </location>
</feature>
<feature type="transmembrane region" description="Helical" evidence="1">
    <location>
        <begin position="299"/>
        <end position="317"/>
    </location>
</feature>
<reference evidence="3" key="1">
    <citation type="journal article" date="2014" name="Int. J. Syst. Evol. Microbiol.">
        <title>Complete genome of a new Firmicutes species belonging to the dominant human colonic microbiota ('Ruminococcus bicirculans') reveals two chromosomes and a selective capacity to utilize plant glucans.</title>
        <authorList>
            <consortium name="NISC Comparative Sequencing Program"/>
            <person name="Wegmann U."/>
            <person name="Louis P."/>
            <person name="Goesmann A."/>
            <person name="Henrissat B."/>
            <person name="Duncan S.H."/>
            <person name="Flint H.J."/>
        </authorList>
    </citation>
    <scope>NUCLEOTIDE SEQUENCE</scope>
    <source>
        <strain evidence="3">NBRC 110608</strain>
    </source>
</reference>
<evidence type="ECO:0008006" key="5">
    <source>
        <dbReference type="Google" id="ProtNLM"/>
    </source>
</evidence>
<feature type="transmembrane region" description="Helical" evidence="1">
    <location>
        <begin position="88"/>
        <end position="106"/>
    </location>
</feature>
<reference evidence="4" key="2">
    <citation type="journal article" date="2019" name="Int. J. Syst. Evol. Microbiol.">
        <title>The Global Catalogue of Microorganisms (GCM) 10K type strain sequencing project: providing services to taxonomists for standard genome sequencing and annotation.</title>
        <authorList>
            <consortium name="The Broad Institute Genomics Platform"/>
            <consortium name="The Broad Institute Genome Sequencing Center for Infectious Disease"/>
            <person name="Wu L."/>
            <person name="Ma J."/>
        </authorList>
    </citation>
    <scope>NUCLEOTIDE SEQUENCE [LARGE SCALE GENOMIC DNA]</scope>
    <source>
        <strain evidence="4">NBRC 110608</strain>
    </source>
</reference>
<protein>
    <recommendedName>
        <fullName evidence="5">Glycosyltransferase RgtA/B/C/D-like domain-containing protein</fullName>
    </recommendedName>
</protein>
<evidence type="ECO:0000256" key="1">
    <source>
        <dbReference type="SAM" id="Phobius"/>
    </source>
</evidence>
<feature type="transmembrane region" description="Helical" evidence="1">
    <location>
        <begin position="222"/>
        <end position="254"/>
    </location>
</feature>
<evidence type="ECO:0000313" key="4">
    <source>
        <dbReference type="Proteomes" id="UP001321421"/>
    </source>
</evidence>
<feature type="transmembrane region" description="Helical" evidence="1">
    <location>
        <begin position="356"/>
        <end position="374"/>
    </location>
</feature>
<feature type="transmembrane region" description="Helical" evidence="1">
    <location>
        <begin position="12"/>
        <end position="28"/>
    </location>
</feature>
<keyword evidence="1" id="KW-1133">Transmembrane helix</keyword>
<dbReference type="EMBL" id="AP027735">
    <property type="protein sequence ID" value="BDZ60188.1"/>
    <property type="molecule type" value="Genomic_DNA"/>
</dbReference>
<feature type="transmembrane region" description="Helical" evidence="1">
    <location>
        <begin position="62"/>
        <end position="81"/>
    </location>
</feature>
<dbReference type="RefSeq" id="WP_289231924.1">
    <property type="nucleotide sequence ID" value="NZ_AP027735.1"/>
</dbReference>
<organism evidence="3">
    <name type="scientific">Barrientosiimonas endolithica</name>
    <dbReference type="NCBI Taxonomy" id="1535208"/>
    <lineage>
        <taxon>Bacteria</taxon>
        <taxon>Bacillati</taxon>
        <taxon>Actinomycetota</taxon>
        <taxon>Actinomycetes</taxon>
        <taxon>Micrococcales</taxon>
        <taxon>Dermacoccaceae</taxon>
        <taxon>Barrientosiimonas</taxon>
    </lineage>
</organism>
<gene>
    <name evidence="2" type="ORF">GCM10025872_00130</name>
    <name evidence="3" type="ORF">GCM10025872_38450</name>
</gene>
<accession>A0ABM8HGN6</accession>
<evidence type="ECO:0000313" key="2">
    <source>
        <dbReference type="EMBL" id="BDZ56356.1"/>
    </source>
</evidence>
<reference evidence="3" key="3">
    <citation type="submission" date="2023-02" db="EMBL/GenBank/DDBJ databases">
        <authorList>
            <person name="Sun Q."/>
            <person name="Mori K."/>
        </authorList>
    </citation>
    <scope>NUCLEOTIDE SEQUENCE</scope>
    <source>
        <strain evidence="3">NBRC 110608</strain>
    </source>
</reference>
<feature type="transmembrane region" description="Helical" evidence="1">
    <location>
        <begin position="118"/>
        <end position="144"/>
    </location>
</feature>
<dbReference type="EMBL" id="AP027735">
    <property type="protein sequence ID" value="BDZ56356.1"/>
    <property type="molecule type" value="Genomic_DNA"/>
</dbReference>
<evidence type="ECO:0000313" key="3">
    <source>
        <dbReference type="EMBL" id="BDZ60188.1"/>
    </source>
</evidence>
<name>A0ABM8HGN6_9MICO</name>
<keyword evidence="1" id="KW-0472">Membrane</keyword>
<feature type="transmembrane region" description="Helical" evidence="1">
    <location>
        <begin position="269"/>
        <end position="287"/>
    </location>
</feature>
<proteinExistence type="predicted"/>
<keyword evidence="1" id="KW-0812">Transmembrane</keyword>
<feature type="transmembrane region" description="Helical" evidence="1">
    <location>
        <begin position="323"/>
        <end position="344"/>
    </location>
</feature>
<dbReference type="Proteomes" id="UP001321421">
    <property type="component" value="Chromosome"/>
</dbReference>